<gene>
    <name evidence="3" type="ORF">AV926_02140</name>
</gene>
<keyword evidence="1" id="KW-1133">Transmembrane helix</keyword>
<keyword evidence="1" id="KW-0812">Transmembrane</keyword>
<dbReference type="InterPro" id="IPR012424">
    <property type="entry name" value="Conjugative_transposon_TraJ_C"/>
</dbReference>
<evidence type="ECO:0000256" key="1">
    <source>
        <dbReference type="SAM" id="Phobius"/>
    </source>
</evidence>
<protein>
    <recommendedName>
        <fullName evidence="2">Conjugative transposon TraJ C-terminal domain-containing protein</fullName>
    </recommendedName>
</protein>
<proteinExistence type="predicted"/>
<dbReference type="EMBL" id="LQNU01000094">
    <property type="protein sequence ID" value="KZE74341.1"/>
    <property type="molecule type" value="Genomic_DNA"/>
</dbReference>
<feature type="transmembrane region" description="Helical" evidence="1">
    <location>
        <begin position="49"/>
        <end position="68"/>
    </location>
</feature>
<sequence length="70" mass="7349">MKRRWMLSLLMIIGIVGYFTVPTVTGWVIQAGGAGNFMRNMNKTVSTAGNMATAGAGAAVGNISGKLMKK</sequence>
<keyword evidence="4" id="KW-1185">Reference proteome</keyword>
<feature type="domain" description="Conjugative transposon TraJ C-terminal" evidence="2">
    <location>
        <begin position="8"/>
        <end position="62"/>
    </location>
</feature>
<comment type="caution">
    <text evidence="3">The sequence shown here is derived from an EMBL/GenBank/DDBJ whole genome shotgun (WGS) entry which is preliminary data.</text>
</comment>
<accession>A0A163V505</accession>
<dbReference type="AlphaFoldDB" id="A0A163V505"/>
<evidence type="ECO:0000313" key="4">
    <source>
        <dbReference type="Proteomes" id="UP000076630"/>
    </source>
</evidence>
<evidence type="ECO:0000259" key="2">
    <source>
        <dbReference type="Pfam" id="PF07863"/>
    </source>
</evidence>
<reference evidence="3 4" key="1">
    <citation type="submission" date="2016-01" db="EMBL/GenBank/DDBJ databases">
        <title>Whole genome sequencing of Myroides marinus L41.</title>
        <authorList>
            <person name="Hong K.W."/>
        </authorList>
    </citation>
    <scope>NUCLEOTIDE SEQUENCE [LARGE SCALE GENOMIC DNA]</scope>
    <source>
        <strain evidence="3 4">L41</strain>
    </source>
</reference>
<keyword evidence="1" id="KW-0472">Membrane</keyword>
<name>A0A163V505_9FLAO</name>
<evidence type="ECO:0000313" key="3">
    <source>
        <dbReference type="EMBL" id="KZE74341.1"/>
    </source>
</evidence>
<feature type="transmembrane region" description="Helical" evidence="1">
    <location>
        <begin position="7"/>
        <end position="29"/>
    </location>
</feature>
<dbReference type="Pfam" id="PF07863">
    <property type="entry name" value="CtnDOT_TraJ"/>
    <property type="match status" value="1"/>
</dbReference>
<dbReference type="Proteomes" id="UP000076630">
    <property type="component" value="Unassembled WGS sequence"/>
</dbReference>
<organism evidence="3 4">
    <name type="scientific">Myroides marinus</name>
    <dbReference type="NCBI Taxonomy" id="703342"/>
    <lineage>
        <taxon>Bacteria</taxon>
        <taxon>Pseudomonadati</taxon>
        <taxon>Bacteroidota</taxon>
        <taxon>Flavobacteriia</taxon>
        <taxon>Flavobacteriales</taxon>
        <taxon>Flavobacteriaceae</taxon>
        <taxon>Myroides</taxon>
    </lineage>
</organism>